<dbReference type="PROSITE" id="PS51123">
    <property type="entry name" value="OMPA_2"/>
    <property type="match status" value="1"/>
</dbReference>
<evidence type="ECO:0000256" key="5">
    <source>
        <dbReference type="ARBA" id="ARBA00022729"/>
    </source>
</evidence>
<gene>
    <name evidence="13" type="ORF">C7C56_012885</name>
</gene>
<dbReference type="Gene3D" id="2.40.160.20">
    <property type="match status" value="1"/>
</dbReference>
<dbReference type="GO" id="GO:0015288">
    <property type="term" value="F:porin activity"/>
    <property type="evidence" value="ECO:0007669"/>
    <property type="project" value="UniProtKB-KW"/>
</dbReference>
<evidence type="ECO:0000256" key="6">
    <source>
        <dbReference type="ARBA" id="ARBA00023065"/>
    </source>
</evidence>
<dbReference type="Pfam" id="PF00691">
    <property type="entry name" value="OmpA"/>
    <property type="match status" value="1"/>
</dbReference>
<keyword evidence="9" id="KW-0998">Cell outer membrane</keyword>
<dbReference type="Pfam" id="PF13505">
    <property type="entry name" value="OMP_b-brl"/>
    <property type="match status" value="1"/>
</dbReference>
<dbReference type="InterPro" id="IPR006664">
    <property type="entry name" value="OMP_bac"/>
</dbReference>
<dbReference type="Proteomes" id="UP000241421">
    <property type="component" value="Unassembled WGS sequence"/>
</dbReference>
<reference evidence="13 14" key="1">
    <citation type="submission" date="2018-04" db="EMBL/GenBank/DDBJ databases">
        <title>Massilia violaceinigra sp. nov., a novel purple-pigmented bacterium isolated from Tianshan glacier, Xinjiang, China.</title>
        <authorList>
            <person name="Wang H."/>
        </authorList>
    </citation>
    <scope>NUCLEOTIDE SEQUENCE [LARGE SCALE GENOMIC DNA]</scope>
    <source>
        <strain evidence="13 14">B448-2</strain>
    </source>
</reference>
<dbReference type="OrthoDB" id="5360144at2"/>
<keyword evidence="14" id="KW-1185">Reference proteome</keyword>
<organism evidence="13 14">
    <name type="scientific">Massilia glaciei</name>
    <dbReference type="NCBI Taxonomy" id="1524097"/>
    <lineage>
        <taxon>Bacteria</taxon>
        <taxon>Pseudomonadati</taxon>
        <taxon>Pseudomonadota</taxon>
        <taxon>Betaproteobacteria</taxon>
        <taxon>Burkholderiales</taxon>
        <taxon>Oxalobacteraceae</taxon>
        <taxon>Telluria group</taxon>
        <taxon>Massilia</taxon>
    </lineage>
</organism>
<dbReference type="InterPro" id="IPR036737">
    <property type="entry name" value="OmpA-like_sf"/>
</dbReference>
<dbReference type="GO" id="GO:0009279">
    <property type="term" value="C:cell outer membrane"/>
    <property type="evidence" value="ECO:0007669"/>
    <property type="project" value="UniProtKB-SubCell"/>
</dbReference>
<dbReference type="EMBL" id="PXWF02000211">
    <property type="protein sequence ID" value="PWF47977.1"/>
    <property type="molecule type" value="Genomic_DNA"/>
</dbReference>
<protein>
    <submittedName>
        <fullName evidence="13">OmpA family protein</fullName>
    </submittedName>
</protein>
<keyword evidence="8 10" id="KW-0472">Membrane</keyword>
<evidence type="ECO:0000256" key="3">
    <source>
        <dbReference type="ARBA" id="ARBA00022452"/>
    </source>
</evidence>
<evidence type="ECO:0000256" key="10">
    <source>
        <dbReference type="PROSITE-ProRule" id="PRU00473"/>
    </source>
</evidence>
<dbReference type="InterPro" id="IPR006665">
    <property type="entry name" value="OmpA-like"/>
</dbReference>
<keyword evidence="5 11" id="KW-0732">Signal</keyword>
<dbReference type="PANTHER" id="PTHR30329">
    <property type="entry name" value="STATOR ELEMENT OF FLAGELLAR MOTOR COMPLEX"/>
    <property type="match status" value="1"/>
</dbReference>
<feature type="domain" description="OmpA-like" evidence="12">
    <location>
        <begin position="257"/>
        <end position="373"/>
    </location>
</feature>
<comment type="caution">
    <text evidence="13">The sequence shown here is derived from an EMBL/GenBank/DDBJ whole genome shotgun (WGS) entry which is preliminary data.</text>
</comment>
<evidence type="ECO:0000256" key="1">
    <source>
        <dbReference type="ARBA" id="ARBA00004571"/>
    </source>
</evidence>
<evidence type="ECO:0000259" key="12">
    <source>
        <dbReference type="PROSITE" id="PS51123"/>
    </source>
</evidence>
<keyword evidence="7" id="KW-0626">Porin</keyword>
<accession>A0A2U2HKB7</accession>
<evidence type="ECO:0000256" key="11">
    <source>
        <dbReference type="SAM" id="SignalP"/>
    </source>
</evidence>
<proteinExistence type="predicted"/>
<dbReference type="SUPFAM" id="SSF103088">
    <property type="entry name" value="OmpA-like"/>
    <property type="match status" value="1"/>
</dbReference>
<dbReference type="PANTHER" id="PTHR30329:SF21">
    <property type="entry name" value="LIPOPROTEIN YIAD-RELATED"/>
    <property type="match status" value="1"/>
</dbReference>
<keyword evidence="2" id="KW-0813">Transport</keyword>
<evidence type="ECO:0000256" key="9">
    <source>
        <dbReference type="ARBA" id="ARBA00023237"/>
    </source>
</evidence>
<evidence type="ECO:0000313" key="13">
    <source>
        <dbReference type="EMBL" id="PWF47977.1"/>
    </source>
</evidence>
<dbReference type="AlphaFoldDB" id="A0A2U2HKB7"/>
<comment type="subcellular location">
    <subcellularLocation>
        <location evidence="1">Cell outer membrane</location>
        <topology evidence="1">Multi-pass membrane protein</topology>
    </subcellularLocation>
</comment>
<dbReference type="GO" id="GO:0006811">
    <property type="term" value="P:monoatomic ion transport"/>
    <property type="evidence" value="ECO:0007669"/>
    <property type="project" value="UniProtKB-KW"/>
</dbReference>
<keyword evidence="3" id="KW-1134">Transmembrane beta strand</keyword>
<feature type="signal peptide" evidence="11">
    <location>
        <begin position="1"/>
        <end position="25"/>
    </location>
</feature>
<dbReference type="GO" id="GO:0046930">
    <property type="term" value="C:pore complex"/>
    <property type="evidence" value="ECO:0007669"/>
    <property type="project" value="UniProtKB-KW"/>
</dbReference>
<dbReference type="RefSeq" id="WP_106757795.1">
    <property type="nucleotide sequence ID" value="NZ_PXWF02000211.1"/>
</dbReference>
<sequence length="377" mass="40299">MTYAKKMGTFTAVAIALLASQAASADDQFINPEWANSAWYMGAGAGITKANIDEQRILSAMLSTGAPSAAITVDEKDRGFKVYLGKQLNRNFAIEGGFYDLGEFSFASTAPPAQVFNGKAAFRGVNLDLVAMLPLSQRFSVFGRVGAAYTQSKAEFTGNRLNALTGPRTSEKSFGPKVGLGLEFKFTEALALRAEVERYRVKDSIGNRGDVDLASLNLVYKFGRPHARPAPVYVAPAPEPVVVVEPAPAPAPAPVPVSEKVSFAAEALFDFDKSVVKPEGQSALDNLLTQLQGMDTEVMVTVGHTDSVGSDAYNQKLSLRRAEAVKAYLVSKGVDASRVYTEGKGESQPVASNDTAEGRAKNRRVTVEVVGTRTVMK</sequence>
<dbReference type="InterPro" id="IPR050330">
    <property type="entry name" value="Bact_OuterMem_StrucFunc"/>
</dbReference>
<evidence type="ECO:0000313" key="14">
    <source>
        <dbReference type="Proteomes" id="UP000241421"/>
    </source>
</evidence>
<dbReference type="InterPro" id="IPR011250">
    <property type="entry name" value="OMP/PagP_B-barrel"/>
</dbReference>
<dbReference type="PRINTS" id="PR01021">
    <property type="entry name" value="OMPADOMAIN"/>
</dbReference>
<name>A0A2U2HKB7_9BURK</name>
<dbReference type="InterPro" id="IPR027385">
    <property type="entry name" value="Beta-barrel_OMP"/>
</dbReference>
<evidence type="ECO:0000256" key="7">
    <source>
        <dbReference type="ARBA" id="ARBA00023114"/>
    </source>
</evidence>
<keyword evidence="4" id="KW-0812">Transmembrane</keyword>
<dbReference type="SUPFAM" id="SSF56925">
    <property type="entry name" value="OMPA-like"/>
    <property type="match status" value="1"/>
</dbReference>
<dbReference type="CDD" id="cd07185">
    <property type="entry name" value="OmpA_C-like"/>
    <property type="match status" value="1"/>
</dbReference>
<dbReference type="Gene3D" id="3.30.1330.60">
    <property type="entry name" value="OmpA-like domain"/>
    <property type="match status" value="1"/>
</dbReference>
<feature type="chain" id="PRO_5015763600" evidence="11">
    <location>
        <begin position="26"/>
        <end position="377"/>
    </location>
</feature>
<evidence type="ECO:0000256" key="8">
    <source>
        <dbReference type="ARBA" id="ARBA00023136"/>
    </source>
</evidence>
<evidence type="ECO:0000256" key="2">
    <source>
        <dbReference type="ARBA" id="ARBA00022448"/>
    </source>
</evidence>
<keyword evidence="6" id="KW-0406">Ion transport</keyword>
<evidence type="ECO:0000256" key="4">
    <source>
        <dbReference type="ARBA" id="ARBA00022692"/>
    </source>
</evidence>